<evidence type="ECO:0000313" key="1">
    <source>
        <dbReference type="EMBL" id="KAF9471153.1"/>
    </source>
</evidence>
<comment type="caution">
    <text evidence="1">The sequence shown here is derived from an EMBL/GenBank/DDBJ whole genome shotgun (WGS) entry which is preliminary data.</text>
</comment>
<protein>
    <recommendedName>
        <fullName evidence="3">CxC2-like cysteine cluster KDZ transposase-associated domain-containing protein</fullName>
    </recommendedName>
</protein>
<reference evidence="1" key="1">
    <citation type="submission" date="2020-11" db="EMBL/GenBank/DDBJ databases">
        <authorList>
            <consortium name="DOE Joint Genome Institute"/>
            <person name="Ahrendt S."/>
            <person name="Riley R."/>
            <person name="Andreopoulos W."/>
            <person name="Labutti K."/>
            <person name="Pangilinan J."/>
            <person name="Ruiz-Duenas F.J."/>
            <person name="Barrasa J.M."/>
            <person name="Sanchez-Garcia M."/>
            <person name="Camarero S."/>
            <person name="Miyauchi S."/>
            <person name="Serrano A."/>
            <person name="Linde D."/>
            <person name="Babiker R."/>
            <person name="Drula E."/>
            <person name="Ayuso-Fernandez I."/>
            <person name="Pacheco R."/>
            <person name="Padilla G."/>
            <person name="Ferreira P."/>
            <person name="Barriuso J."/>
            <person name="Kellner H."/>
            <person name="Castanera R."/>
            <person name="Alfaro M."/>
            <person name="Ramirez L."/>
            <person name="Pisabarro A.G."/>
            <person name="Kuo A."/>
            <person name="Tritt A."/>
            <person name="Lipzen A."/>
            <person name="He G."/>
            <person name="Yan M."/>
            <person name="Ng V."/>
            <person name="Cullen D."/>
            <person name="Martin F."/>
            <person name="Rosso M.-N."/>
            <person name="Henrissat B."/>
            <person name="Hibbett D."/>
            <person name="Martinez A.T."/>
            <person name="Grigoriev I.V."/>
        </authorList>
    </citation>
    <scope>NUCLEOTIDE SEQUENCE</scope>
    <source>
        <strain evidence="1">CIRM-BRFM 674</strain>
    </source>
</reference>
<gene>
    <name evidence="1" type="ORF">BDN70DRAFT_783782</name>
</gene>
<proteinExistence type="predicted"/>
<name>A0A9P5YJV9_9AGAR</name>
<keyword evidence="2" id="KW-1185">Reference proteome</keyword>
<dbReference type="EMBL" id="MU155746">
    <property type="protein sequence ID" value="KAF9471153.1"/>
    <property type="molecule type" value="Genomic_DNA"/>
</dbReference>
<dbReference type="Pfam" id="PF18758">
    <property type="entry name" value="KDZ"/>
    <property type="match status" value="2"/>
</dbReference>
<dbReference type="InterPro" id="IPR040521">
    <property type="entry name" value="KDZ"/>
</dbReference>
<sequence length="640" mass="71615">MLKWGGRAHDPSGVAGTAPGELAVLCPSCPRPGINLPDGWNSVPTGMQFLYMMFTCMDANFRLKNQMVSNWSQDPGLGIGLSYMVPREPYEKYVLSRASDGDLSTCVGLQALAKANTKFNVGLRSTGVGGAFCGRSEMILPNGVGALQKGERYANMDYVFASAIRSAAQLCLIPAIPKLHEPMHGKANHEGYSLNFIRGVGKSDLEVPERVWGSHNILGNSTKTQGPGSCQDVYDDHFSFWNWLKYQGLGKTLKQRYNAAVAERNIQSEGHRGLTQSLDPRLVATWEALCIEWEEEVFPKTRTNPFHTSAKSLTEAQVRKELAEEEESRLAGGGSSFHEVSASGFVVLGLELEQLQRRIQQLAKDTKSSATARAEGGLTVQRNILRSRLRSWEQLQAIYMPGLLQYRISAELSGTSTPSDRHPESVELWLPSSIPNEHRTHVCIADLPNVEEQLRTAQCRDALDAIRHILRVKSRMVLFKNKNVRGQREGTRSRTIIDRVHERAKAAAAKYRAARRAKMALCGSGDWEEELRPLADGDIRAYQDPNRLRPRTGRRGTLEDDQLAAVPEADIMDEHDDINLLRQPRERRDGTGETRRTLSWIWMTSSRSRDPADETDEILRSEWAKSRARVNRSTEEVLLL</sequence>
<evidence type="ECO:0008006" key="3">
    <source>
        <dbReference type="Google" id="ProtNLM"/>
    </source>
</evidence>
<feature type="non-terminal residue" evidence="1">
    <location>
        <position position="640"/>
    </location>
</feature>
<accession>A0A9P5YJV9</accession>
<dbReference type="Proteomes" id="UP000807469">
    <property type="component" value="Unassembled WGS sequence"/>
</dbReference>
<evidence type="ECO:0000313" key="2">
    <source>
        <dbReference type="Proteomes" id="UP000807469"/>
    </source>
</evidence>
<organism evidence="1 2">
    <name type="scientific">Pholiota conissans</name>
    <dbReference type="NCBI Taxonomy" id="109636"/>
    <lineage>
        <taxon>Eukaryota</taxon>
        <taxon>Fungi</taxon>
        <taxon>Dikarya</taxon>
        <taxon>Basidiomycota</taxon>
        <taxon>Agaricomycotina</taxon>
        <taxon>Agaricomycetes</taxon>
        <taxon>Agaricomycetidae</taxon>
        <taxon>Agaricales</taxon>
        <taxon>Agaricineae</taxon>
        <taxon>Strophariaceae</taxon>
        <taxon>Pholiota</taxon>
    </lineage>
</organism>
<dbReference type="AlphaFoldDB" id="A0A9P5YJV9"/>
<dbReference type="OrthoDB" id="3214502at2759"/>